<evidence type="ECO:0000256" key="2">
    <source>
        <dbReference type="SAM" id="Coils"/>
    </source>
</evidence>
<dbReference type="Pfam" id="PF08593">
    <property type="entry name" value="Mug135_C"/>
    <property type="match status" value="1"/>
</dbReference>
<proteinExistence type="inferred from homology"/>
<dbReference type="RefSeq" id="XP_009552964.1">
    <property type="nucleotide sequence ID" value="XM_009554669.1"/>
</dbReference>
<accession>W4JR48</accession>
<evidence type="ECO:0000313" key="5">
    <source>
        <dbReference type="EMBL" id="ETW75565.1"/>
    </source>
</evidence>
<feature type="coiled-coil region" evidence="2">
    <location>
        <begin position="93"/>
        <end position="120"/>
    </location>
</feature>
<dbReference type="EMBL" id="KI925466">
    <property type="protein sequence ID" value="ETW75565.1"/>
    <property type="molecule type" value="Genomic_DNA"/>
</dbReference>
<dbReference type="InParanoid" id="W4JR48"/>
<comment type="similarity">
    <text evidence="1">Belongs to the UPF0612 family.</text>
</comment>
<keyword evidence="6" id="KW-1185">Reference proteome</keyword>
<dbReference type="Proteomes" id="UP000030671">
    <property type="component" value="Unassembled WGS sequence"/>
</dbReference>
<feature type="region of interest" description="Disordered" evidence="3">
    <location>
        <begin position="1"/>
        <end position="25"/>
    </location>
</feature>
<protein>
    <recommendedName>
        <fullName evidence="4">Mug135-like C-terminal domain-containing protein</fullName>
    </recommendedName>
</protein>
<name>W4JR48_HETIT</name>
<organism evidence="5 6">
    <name type="scientific">Heterobasidion irregulare (strain TC 32-1)</name>
    <dbReference type="NCBI Taxonomy" id="747525"/>
    <lineage>
        <taxon>Eukaryota</taxon>
        <taxon>Fungi</taxon>
        <taxon>Dikarya</taxon>
        <taxon>Basidiomycota</taxon>
        <taxon>Agaricomycotina</taxon>
        <taxon>Agaricomycetes</taxon>
        <taxon>Russulales</taxon>
        <taxon>Bondarzewiaceae</taxon>
        <taxon>Heterobasidion</taxon>
        <taxon>Heterobasidion annosum species complex</taxon>
    </lineage>
</organism>
<dbReference type="InterPro" id="IPR013902">
    <property type="entry name" value="Mug135-like_C"/>
</dbReference>
<evidence type="ECO:0000256" key="3">
    <source>
        <dbReference type="SAM" id="MobiDB-lite"/>
    </source>
</evidence>
<sequence>MELAPIQLPIPVPSVGPRPHQAAQPPNSYDVCIADGHEHQVRERWFVGRENNEQLASAIKYKAAIVARSDADIAPPWFHHALQNALQPLRNEIAEIKTRTQHIEAQNQRIEAQAQQIKTQLGATQRLASILYNRTLGIGSDAPFEQVPYPNGTLPWGLRPGPPNRALPRLTSAAVVLGLDAYYSLRYYEGYYPEVENHDGLDRVQRNRAILRAIGCIDHDYLATEG</sequence>
<dbReference type="eggNOG" id="ENOG502SYYY">
    <property type="taxonomic scope" value="Eukaryota"/>
</dbReference>
<evidence type="ECO:0000259" key="4">
    <source>
        <dbReference type="Pfam" id="PF08593"/>
    </source>
</evidence>
<dbReference type="GeneID" id="20673883"/>
<dbReference type="OrthoDB" id="3024167at2759"/>
<evidence type="ECO:0000256" key="1">
    <source>
        <dbReference type="ARBA" id="ARBA00005788"/>
    </source>
</evidence>
<dbReference type="HOGENOM" id="CLU_1133609_0_0_1"/>
<feature type="domain" description="Mug135-like C-terminal" evidence="4">
    <location>
        <begin position="131"/>
        <end position="216"/>
    </location>
</feature>
<reference evidence="5 6" key="1">
    <citation type="journal article" date="2012" name="New Phytol.">
        <title>Insight into trade-off between wood decay and parasitism from the genome of a fungal forest pathogen.</title>
        <authorList>
            <person name="Olson A."/>
            <person name="Aerts A."/>
            <person name="Asiegbu F."/>
            <person name="Belbahri L."/>
            <person name="Bouzid O."/>
            <person name="Broberg A."/>
            <person name="Canback B."/>
            <person name="Coutinho P.M."/>
            <person name="Cullen D."/>
            <person name="Dalman K."/>
            <person name="Deflorio G."/>
            <person name="van Diepen L.T."/>
            <person name="Dunand C."/>
            <person name="Duplessis S."/>
            <person name="Durling M."/>
            <person name="Gonthier P."/>
            <person name="Grimwood J."/>
            <person name="Fossdal C.G."/>
            <person name="Hansson D."/>
            <person name="Henrissat B."/>
            <person name="Hietala A."/>
            <person name="Himmelstrand K."/>
            <person name="Hoffmeister D."/>
            <person name="Hogberg N."/>
            <person name="James T.Y."/>
            <person name="Karlsson M."/>
            <person name="Kohler A."/>
            <person name="Kues U."/>
            <person name="Lee Y.H."/>
            <person name="Lin Y.C."/>
            <person name="Lind M."/>
            <person name="Lindquist E."/>
            <person name="Lombard V."/>
            <person name="Lucas S."/>
            <person name="Lunden K."/>
            <person name="Morin E."/>
            <person name="Murat C."/>
            <person name="Park J."/>
            <person name="Raffaello T."/>
            <person name="Rouze P."/>
            <person name="Salamov A."/>
            <person name="Schmutz J."/>
            <person name="Solheim H."/>
            <person name="Stahlberg J."/>
            <person name="Velez H."/>
            <person name="de Vries R.P."/>
            <person name="Wiebenga A."/>
            <person name="Woodward S."/>
            <person name="Yakovlev I."/>
            <person name="Garbelotto M."/>
            <person name="Martin F."/>
            <person name="Grigoriev I.V."/>
            <person name="Stenlid J."/>
        </authorList>
    </citation>
    <scope>NUCLEOTIDE SEQUENCE [LARGE SCALE GENOMIC DNA]</scope>
    <source>
        <strain evidence="5 6">TC 32-1</strain>
    </source>
</reference>
<dbReference type="AlphaFoldDB" id="W4JR48"/>
<gene>
    <name evidence="5" type="ORF">HETIRDRAFT_423222</name>
</gene>
<evidence type="ECO:0000313" key="6">
    <source>
        <dbReference type="Proteomes" id="UP000030671"/>
    </source>
</evidence>
<keyword evidence="2" id="KW-0175">Coiled coil</keyword>
<dbReference type="KEGG" id="hir:HETIRDRAFT_423222"/>